<comment type="function">
    <text evidence="1">DNA polymerase III is a complex, multichain enzyme responsible for most of the replicative synthesis in bacteria. The epsilon subunit contain the editing function and is a proofreading 3'-5' exonuclease.</text>
</comment>
<dbReference type="HOGENOM" id="CLU_030720_1_0_10"/>
<comment type="subunit">
    <text evidence="2">DNA polymerase III contains a core (composed of alpha, epsilon and theta chains) that associates with a tau subunit. This core dimerizes to form the POLIII' complex. PolIII' associates with the gamma complex (composed of gamma, delta, delta', psi and chi chains) and with the beta chain to form the complete DNA polymerase III complex.</text>
</comment>
<dbReference type="Gene3D" id="3.40.1440.10">
    <property type="entry name" value="GIY-YIG endonuclease"/>
    <property type="match status" value="1"/>
</dbReference>
<dbReference type="Pfam" id="PF00929">
    <property type="entry name" value="RNase_T"/>
    <property type="match status" value="1"/>
</dbReference>
<dbReference type="PANTHER" id="PTHR30231:SF41">
    <property type="entry name" value="DNA POLYMERASE III SUBUNIT EPSILON"/>
    <property type="match status" value="1"/>
</dbReference>
<dbReference type="SMART" id="SM00479">
    <property type="entry name" value="EXOIII"/>
    <property type="match status" value="1"/>
</dbReference>
<evidence type="ECO:0000313" key="4">
    <source>
        <dbReference type="EMBL" id="EAQ48464.1"/>
    </source>
</evidence>
<dbReference type="Pfam" id="PF01541">
    <property type="entry name" value="GIY-YIG"/>
    <property type="match status" value="1"/>
</dbReference>
<dbReference type="InterPro" id="IPR036397">
    <property type="entry name" value="RNaseH_sf"/>
</dbReference>
<dbReference type="GO" id="GO:0045004">
    <property type="term" value="P:DNA replication proofreading"/>
    <property type="evidence" value="ECO:0007669"/>
    <property type="project" value="TreeGrafter"/>
</dbReference>
<dbReference type="EMBL" id="AANC01000008">
    <property type="protein sequence ID" value="EAQ48464.1"/>
    <property type="molecule type" value="Genomic_DNA"/>
</dbReference>
<dbReference type="PANTHER" id="PTHR30231">
    <property type="entry name" value="DNA POLYMERASE III SUBUNIT EPSILON"/>
    <property type="match status" value="1"/>
</dbReference>
<dbReference type="AlphaFoldDB" id="A3XPR4"/>
<dbReference type="CDD" id="cd06127">
    <property type="entry name" value="DEDDh"/>
    <property type="match status" value="1"/>
</dbReference>
<dbReference type="STRING" id="398720.MED217_13194"/>
<organism evidence="4 5">
    <name type="scientific">Leeuwenhoekiella blandensis (strain CECT 7118 / CCUG 51940 / KCTC 22103 / MED217)</name>
    <name type="common">Flavobacterium sp. (strain MED217)</name>
    <dbReference type="NCBI Taxonomy" id="398720"/>
    <lineage>
        <taxon>Bacteria</taxon>
        <taxon>Pseudomonadati</taxon>
        <taxon>Bacteroidota</taxon>
        <taxon>Flavobacteriia</taxon>
        <taxon>Flavobacteriales</taxon>
        <taxon>Flavobacteriaceae</taxon>
        <taxon>Leeuwenhoekiella</taxon>
    </lineage>
</organism>
<dbReference type="InterPro" id="IPR013520">
    <property type="entry name" value="Ribonucl_H"/>
</dbReference>
<dbReference type="InterPro" id="IPR047296">
    <property type="entry name" value="GIY-YIG_UvrC_Cho"/>
</dbReference>
<sequence>MVFLWVKNASLTCAEAIRFQSIGIFPLIRIFSFYNFWRFTYFAVMKEAKFAIIDVETTGGGIKGNKITEICIIVLQEGKEINRFASLVNPGREIPLYIEKLTGINDRMVEDAPYFDELAPQIDALTQDCIFVAHNVGFDYNVVRAEFKEAGLDFNRKRLCTVRLAKKLIPGLFSYSLGNLCTSINIPHYDRHRATGDTEATVILFQRCLDLDPEYEVIQGFLNRKSKESYFPPHFKASDFEELPHKAGVYFFKDKNGKPLYIGKAIDIQKRVLSHFREKSNRKYELLQNTHSIDYELTGSELLALLREAELILKYYPKYNKAQKNPSKPYKLTSYHNKYGIEQFALHKNKIAPVSWMQFYTREEAIQFMEEVCEKFELCPKYCALQQGVDTCNHYKIHTCSGACSGEIAVTEYNARVSKALDYIHTYEQSCLLVEQGRNPGEKSFIYLKQGRFSGYGFVDENSDFNHNEDFEHYLIPQKSSAYADRIIRRYLATEKNIVRLPLTTTENSTQDIFASWLS</sequence>
<keyword evidence="5" id="KW-1185">Reference proteome</keyword>
<dbReference type="SUPFAM" id="SSF53098">
    <property type="entry name" value="Ribonuclease H-like"/>
    <property type="match status" value="1"/>
</dbReference>
<dbReference type="eggNOG" id="COG2176">
    <property type="taxonomic scope" value="Bacteria"/>
</dbReference>
<dbReference type="GO" id="GO:0005829">
    <property type="term" value="C:cytosol"/>
    <property type="evidence" value="ECO:0007669"/>
    <property type="project" value="TreeGrafter"/>
</dbReference>
<proteinExistence type="predicted"/>
<gene>
    <name evidence="4" type="ORF">MED217_13194</name>
</gene>
<dbReference type="Gene3D" id="3.30.420.10">
    <property type="entry name" value="Ribonuclease H-like superfamily/Ribonuclease H"/>
    <property type="match status" value="1"/>
</dbReference>
<dbReference type="GO" id="GO:0008408">
    <property type="term" value="F:3'-5' exonuclease activity"/>
    <property type="evidence" value="ECO:0007669"/>
    <property type="project" value="TreeGrafter"/>
</dbReference>
<dbReference type="GO" id="GO:0006289">
    <property type="term" value="P:nucleotide-excision repair"/>
    <property type="evidence" value="ECO:0007669"/>
    <property type="project" value="InterPro"/>
</dbReference>
<dbReference type="InterPro" id="IPR000305">
    <property type="entry name" value="GIY-YIG_endonuc"/>
</dbReference>
<reference evidence="4 5" key="1">
    <citation type="journal article" date="2007" name="Nature">
        <title>Light stimulates growth of proteorhodopsin-containing marine Flavobacteria.</title>
        <authorList>
            <person name="Gomez-Consarnau L."/>
            <person name="Gonzalez J.M."/>
            <person name="Coll-Llado M."/>
            <person name="Gourdon P."/>
            <person name="Pascher T."/>
            <person name="Neutze R."/>
            <person name="Pedros-Alio C."/>
            <person name="Pinhassi J."/>
        </authorList>
    </citation>
    <scope>NUCLEOTIDE SEQUENCE [LARGE SCALE GENOMIC DNA]</scope>
    <source>
        <strain evidence="4 5">MED217</strain>
    </source>
</reference>
<comment type="caution">
    <text evidence="4">The sequence shown here is derived from an EMBL/GenBank/DDBJ whole genome shotgun (WGS) entry which is preliminary data.</text>
</comment>
<feature type="domain" description="GIY-YIG" evidence="3">
    <location>
        <begin position="245"/>
        <end position="321"/>
    </location>
</feature>
<evidence type="ECO:0000256" key="1">
    <source>
        <dbReference type="ARBA" id="ARBA00025483"/>
    </source>
</evidence>
<dbReference type="InterPro" id="IPR035901">
    <property type="entry name" value="GIY-YIG_endonuc_sf"/>
</dbReference>
<dbReference type="CDD" id="cd10434">
    <property type="entry name" value="GIY-YIG_UvrC_Cho"/>
    <property type="match status" value="1"/>
</dbReference>
<evidence type="ECO:0000256" key="2">
    <source>
        <dbReference type="ARBA" id="ARBA00026073"/>
    </source>
</evidence>
<dbReference type="PROSITE" id="PS50164">
    <property type="entry name" value="GIY_YIG"/>
    <property type="match status" value="1"/>
</dbReference>
<dbReference type="InterPro" id="IPR012337">
    <property type="entry name" value="RNaseH-like_sf"/>
</dbReference>
<dbReference type="GO" id="GO:0003676">
    <property type="term" value="F:nucleic acid binding"/>
    <property type="evidence" value="ECO:0007669"/>
    <property type="project" value="InterPro"/>
</dbReference>
<accession>A3XPR4</accession>
<protein>
    <submittedName>
        <fullName evidence="4">Nuclease subunit Cho of the excinuclease complex (UvrC-like protein)</fullName>
    </submittedName>
</protein>
<dbReference type="FunFam" id="3.30.420.10:FF:000045">
    <property type="entry name" value="3'-5' exonuclease DinG"/>
    <property type="match status" value="1"/>
</dbReference>
<name>A3XPR4_LEEBM</name>
<evidence type="ECO:0000259" key="3">
    <source>
        <dbReference type="PROSITE" id="PS50164"/>
    </source>
</evidence>
<dbReference type="SMART" id="SM00465">
    <property type="entry name" value="GIYc"/>
    <property type="match status" value="1"/>
</dbReference>
<dbReference type="Proteomes" id="UP000001601">
    <property type="component" value="Unassembled WGS sequence"/>
</dbReference>
<dbReference type="eggNOG" id="COG0322">
    <property type="taxonomic scope" value="Bacteria"/>
</dbReference>
<evidence type="ECO:0000313" key="5">
    <source>
        <dbReference type="Proteomes" id="UP000001601"/>
    </source>
</evidence>